<reference evidence="1" key="1">
    <citation type="submission" date="2020-05" db="EMBL/GenBank/DDBJ databases">
        <authorList>
            <person name="Zhu T."/>
            <person name="Keshari N."/>
            <person name="Lu X."/>
        </authorList>
    </citation>
    <scope>NUCLEOTIDE SEQUENCE</scope>
    <source>
        <strain evidence="1">NK1-12</strain>
    </source>
</reference>
<sequence length="143" mass="15763">MFGLKETDPRVGRALSQLEVRYEITSNGDYKVIFDLGNGRSQVGFITSRTFEFAESELREVYSIGLRSFGPFNVNVANALLEYNEQLKIGAWGVVKDAQDNYLAIFTAKVAANLSGQDLMSVIAAVLKSADEVERELGIGDVF</sequence>
<name>A0AA96WK99_9CYAN</name>
<protein>
    <recommendedName>
        <fullName evidence="2">YbjN domain-containing protein</fullName>
    </recommendedName>
</protein>
<dbReference type="RefSeq" id="WP_316436737.1">
    <property type="nucleotide sequence ID" value="NZ_CP053587.1"/>
</dbReference>
<proteinExistence type="predicted"/>
<accession>A0AA96WK99</accession>
<dbReference type="AlphaFoldDB" id="A0AA96WK99"/>
<gene>
    <name evidence="1" type="ORF">HJG54_29830</name>
</gene>
<evidence type="ECO:0008006" key="2">
    <source>
        <dbReference type="Google" id="ProtNLM"/>
    </source>
</evidence>
<evidence type="ECO:0000313" key="1">
    <source>
        <dbReference type="EMBL" id="WNZ27113.1"/>
    </source>
</evidence>
<organism evidence="1">
    <name type="scientific">Leptolyngbya sp. NK1-12</name>
    <dbReference type="NCBI Taxonomy" id="2547451"/>
    <lineage>
        <taxon>Bacteria</taxon>
        <taxon>Bacillati</taxon>
        <taxon>Cyanobacteriota</taxon>
        <taxon>Cyanophyceae</taxon>
        <taxon>Leptolyngbyales</taxon>
        <taxon>Leptolyngbyaceae</taxon>
        <taxon>Leptolyngbya group</taxon>
        <taxon>Leptolyngbya</taxon>
    </lineage>
</organism>
<dbReference type="EMBL" id="CP053587">
    <property type="protein sequence ID" value="WNZ27113.1"/>
    <property type="molecule type" value="Genomic_DNA"/>
</dbReference>